<keyword evidence="1" id="KW-0175">Coiled coil</keyword>
<evidence type="ECO:0000313" key="3">
    <source>
        <dbReference type="Proteomes" id="UP000177152"/>
    </source>
</evidence>
<dbReference type="Pfam" id="PF04350">
    <property type="entry name" value="PilO"/>
    <property type="match status" value="1"/>
</dbReference>
<organism evidence="2 3">
    <name type="scientific">Candidatus Sungbacteria bacterium RIFCSPHIGHO2_01_FULL_47_32</name>
    <dbReference type="NCBI Taxonomy" id="1802264"/>
    <lineage>
        <taxon>Bacteria</taxon>
        <taxon>Candidatus Sungiibacteriota</taxon>
    </lineage>
</organism>
<name>A0A1G2K5Z1_9BACT</name>
<dbReference type="EMBL" id="MHQC01000049">
    <property type="protein sequence ID" value="OGZ93848.1"/>
    <property type="molecule type" value="Genomic_DNA"/>
</dbReference>
<dbReference type="AlphaFoldDB" id="A0A1G2K5Z1"/>
<dbReference type="GO" id="GO:0043107">
    <property type="term" value="P:type IV pilus-dependent motility"/>
    <property type="evidence" value="ECO:0007669"/>
    <property type="project" value="InterPro"/>
</dbReference>
<protein>
    <recommendedName>
        <fullName evidence="4">Pilus assembly protein PilO</fullName>
    </recommendedName>
</protein>
<proteinExistence type="predicted"/>
<dbReference type="Proteomes" id="UP000177152">
    <property type="component" value="Unassembled WGS sequence"/>
</dbReference>
<dbReference type="InterPro" id="IPR007445">
    <property type="entry name" value="PilO"/>
</dbReference>
<sequence>MSRFLLSFLILIVAGSAGYFYVLPKYDETQMLKKETTARQAVLDELNGLLEKKAQLEELFSAISEEDRAKLEALAPAKPDLGTFLVKLDTVASRNGMTFISANFADPNNSDTPPFSVMDVNLNIQGTYESFQSYLKDLEKFIRIMDVVSISFGSPLKEGDSLNFSVKARTYLLQ</sequence>
<reference evidence="2 3" key="1">
    <citation type="journal article" date="2016" name="Nat. Commun.">
        <title>Thousands of microbial genomes shed light on interconnected biogeochemical processes in an aquifer system.</title>
        <authorList>
            <person name="Anantharaman K."/>
            <person name="Brown C.T."/>
            <person name="Hug L.A."/>
            <person name="Sharon I."/>
            <person name="Castelle C.J."/>
            <person name="Probst A.J."/>
            <person name="Thomas B.C."/>
            <person name="Singh A."/>
            <person name="Wilkins M.J."/>
            <person name="Karaoz U."/>
            <person name="Brodie E.L."/>
            <person name="Williams K.H."/>
            <person name="Hubbard S.S."/>
            <person name="Banfield J.F."/>
        </authorList>
    </citation>
    <scope>NUCLEOTIDE SEQUENCE [LARGE SCALE GENOMIC DNA]</scope>
</reference>
<dbReference type="Gene3D" id="3.30.70.60">
    <property type="match status" value="1"/>
</dbReference>
<evidence type="ECO:0000313" key="2">
    <source>
        <dbReference type="EMBL" id="OGZ93848.1"/>
    </source>
</evidence>
<dbReference type="GO" id="GO:0043683">
    <property type="term" value="P:type IV pilus assembly"/>
    <property type="evidence" value="ECO:0007669"/>
    <property type="project" value="InterPro"/>
</dbReference>
<gene>
    <name evidence="2" type="ORF">A2633_04420</name>
</gene>
<evidence type="ECO:0000256" key="1">
    <source>
        <dbReference type="SAM" id="Coils"/>
    </source>
</evidence>
<accession>A0A1G2K5Z1</accession>
<feature type="coiled-coil region" evidence="1">
    <location>
        <begin position="39"/>
        <end position="66"/>
    </location>
</feature>
<dbReference type="InterPro" id="IPR014717">
    <property type="entry name" value="Transl_elong_EF1B/ribsomal_bS6"/>
</dbReference>
<comment type="caution">
    <text evidence="2">The sequence shown here is derived from an EMBL/GenBank/DDBJ whole genome shotgun (WGS) entry which is preliminary data.</text>
</comment>
<evidence type="ECO:0008006" key="4">
    <source>
        <dbReference type="Google" id="ProtNLM"/>
    </source>
</evidence>